<accession>A0A6A6NS54</accession>
<reference evidence="1" key="1">
    <citation type="journal article" date="2020" name="Stud. Mycol.">
        <title>101 Dothideomycetes genomes: a test case for predicting lifestyles and emergence of pathogens.</title>
        <authorList>
            <person name="Haridas S."/>
            <person name="Albert R."/>
            <person name="Binder M."/>
            <person name="Bloem J."/>
            <person name="Labutti K."/>
            <person name="Salamov A."/>
            <person name="Andreopoulos B."/>
            <person name="Baker S."/>
            <person name="Barry K."/>
            <person name="Bills G."/>
            <person name="Bluhm B."/>
            <person name="Cannon C."/>
            <person name="Castanera R."/>
            <person name="Culley D."/>
            <person name="Daum C."/>
            <person name="Ezra D."/>
            <person name="Gonzalez J."/>
            <person name="Henrissat B."/>
            <person name="Kuo A."/>
            <person name="Liang C."/>
            <person name="Lipzen A."/>
            <person name="Lutzoni F."/>
            <person name="Magnuson J."/>
            <person name="Mondo S."/>
            <person name="Nolan M."/>
            <person name="Ohm R."/>
            <person name="Pangilinan J."/>
            <person name="Park H.-J."/>
            <person name="Ramirez L."/>
            <person name="Alfaro M."/>
            <person name="Sun H."/>
            <person name="Tritt A."/>
            <person name="Yoshinaga Y."/>
            <person name="Zwiers L.-H."/>
            <person name="Turgeon B."/>
            <person name="Goodwin S."/>
            <person name="Spatafora J."/>
            <person name="Crous P."/>
            <person name="Grigoriev I."/>
        </authorList>
    </citation>
    <scope>NUCLEOTIDE SEQUENCE</scope>
    <source>
        <strain evidence="1">ATCC 16933</strain>
    </source>
</reference>
<evidence type="ECO:0000313" key="2">
    <source>
        <dbReference type="Proteomes" id="UP000799766"/>
    </source>
</evidence>
<dbReference type="Proteomes" id="UP000799766">
    <property type="component" value="Unassembled WGS sequence"/>
</dbReference>
<evidence type="ECO:0000313" key="1">
    <source>
        <dbReference type="EMBL" id="KAF2454337.1"/>
    </source>
</evidence>
<sequence length="72" mass="8700">MHGASFFFTFLIYFWEIRSVWDREFSLLFIELLCNYFPGMLLARQPPLGELSAYHRRQSNRCRSPRRKVPLS</sequence>
<keyword evidence="2" id="KW-1185">Reference proteome</keyword>
<dbReference type="EMBL" id="MU001692">
    <property type="protein sequence ID" value="KAF2454337.1"/>
    <property type="molecule type" value="Genomic_DNA"/>
</dbReference>
<dbReference type="AlphaFoldDB" id="A0A6A6NS54"/>
<proteinExistence type="predicted"/>
<name>A0A6A6NS54_9PEZI</name>
<gene>
    <name evidence="1" type="ORF">BDY21DRAFT_109692</name>
</gene>
<protein>
    <submittedName>
        <fullName evidence="1">Uncharacterized protein</fullName>
    </submittedName>
</protein>
<organism evidence="1 2">
    <name type="scientific">Lineolata rhizophorae</name>
    <dbReference type="NCBI Taxonomy" id="578093"/>
    <lineage>
        <taxon>Eukaryota</taxon>
        <taxon>Fungi</taxon>
        <taxon>Dikarya</taxon>
        <taxon>Ascomycota</taxon>
        <taxon>Pezizomycotina</taxon>
        <taxon>Dothideomycetes</taxon>
        <taxon>Dothideomycetes incertae sedis</taxon>
        <taxon>Lineolatales</taxon>
        <taxon>Lineolataceae</taxon>
        <taxon>Lineolata</taxon>
    </lineage>
</organism>